<dbReference type="InterPro" id="IPR018723">
    <property type="entry name" value="DUF2254_membrane"/>
</dbReference>
<sequence>METFIARARNPCLGGYPWLENNEQPKGTVAVYPKKIGYVEYINMVKLSKLLTNDPRHVYLVAQPGSFIHPSMPVLYLSQGRVINQRRFT</sequence>
<name>A0A927E4E2_KLEPN</name>
<dbReference type="Pfam" id="PF10011">
    <property type="entry name" value="DUF2254"/>
    <property type="match status" value="1"/>
</dbReference>
<evidence type="ECO:0000313" key="1">
    <source>
        <dbReference type="EMBL" id="MBD3744436.1"/>
    </source>
</evidence>
<dbReference type="EMBL" id="JACXSX010000006">
    <property type="protein sequence ID" value="MBD3744436.1"/>
    <property type="molecule type" value="Genomic_DNA"/>
</dbReference>
<evidence type="ECO:0000313" key="2">
    <source>
        <dbReference type="Proteomes" id="UP000623974"/>
    </source>
</evidence>
<proteinExistence type="predicted"/>
<dbReference type="Proteomes" id="UP000623974">
    <property type="component" value="Unassembled WGS sequence"/>
</dbReference>
<reference evidence="1" key="1">
    <citation type="submission" date="2020-07" db="EMBL/GenBank/DDBJ databases">
        <title>Clinical and genomic characterization of carbapenemase-producing Enterobacterales causing secondary infections during the COVID-19 crisis at a New York City hospital.</title>
        <authorList>
            <person name="Gomez-Simmonds A."/>
            <person name="Annavajhala M.K."/>
            <person name="Uhlemann A.-C."/>
        </authorList>
    </citation>
    <scope>NUCLEOTIDE SEQUENCE</scope>
    <source>
        <strain evidence="1">KP1828</strain>
    </source>
</reference>
<comment type="caution">
    <text evidence="1">The sequence shown here is derived from an EMBL/GenBank/DDBJ whole genome shotgun (WGS) entry which is preliminary data.</text>
</comment>
<dbReference type="AlphaFoldDB" id="A0A927E4E2"/>
<organism evidence="1 2">
    <name type="scientific">Klebsiella pneumoniae</name>
    <dbReference type="NCBI Taxonomy" id="573"/>
    <lineage>
        <taxon>Bacteria</taxon>
        <taxon>Pseudomonadati</taxon>
        <taxon>Pseudomonadota</taxon>
        <taxon>Gammaproteobacteria</taxon>
        <taxon>Enterobacterales</taxon>
        <taxon>Enterobacteriaceae</taxon>
        <taxon>Klebsiella/Raoultella group</taxon>
        <taxon>Klebsiella</taxon>
        <taxon>Klebsiella pneumoniae complex</taxon>
    </lineage>
</organism>
<protein>
    <submittedName>
        <fullName evidence="1">DUF2254 domain-containing protein</fullName>
    </submittedName>
</protein>
<accession>A0A927E4E2</accession>
<gene>
    <name evidence="1" type="ORF">IE980_29090</name>
</gene>